<sequence length="62" mass="7232">MNSRFWKKAVICDFEPIANDDARTLKYANFKGGKMGLTHGKTVELKQKKHPLRMLLPEKIMR</sequence>
<proteinExistence type="predicted"/>
<comment type="caution">
    <text evidence="1">The sequence shown here is derived from an EMBL/GenBank/DDBJ whole genome shotgun (WGS) entry which is preliminary data.</text>
</comment>
<dbReference type="Proteomes" id="UP000007820">
    <property type="component" value="Unassembled WGS sequence"/>
</dbReference>
<reference evidence="1 2" key="1">
    <citation type="submission" date="2011-04" db="EMBL/GenBank/DDBJ databases">
        <authorList>
            <person name="Muzny D."/>
            <person name="Qin X."/>
            <person name="Deng J."/>
            <person name="Jiang H."/>
            <person name="Liu Y."/>
            <person name="Qu J."/>
            <person name="Song X.-Z."/>
            <person name="Zhang L."/>
            <person name="Thornton R."/>
            <person name="Coyle M."/>
            <person name="Francisco L."/>
            <person name="Jackson L."/>
            <person name="Javaid M."/>
            <person name="Korchina V."/>
            <person name="Kovar C."/>
            <person name="Mata R."/>
            <person name="Mathew T."/>
            <person name="Ngo R."/>
            <person name="Nguyen L."/>
            <person name="Nguyen N."/>
            <person name="Okwuonu G."/>
            <person name="Ongeri F."/>
            <person name="Pham C."/>
            <person name="Simmons D."/>
            <person name="Wilczek-Boney K."/>
            <person name="Hale W."/>
            <person name="Jakkamsetti A."/>
            <person name="Pham P."/>
            <person name="Ruth R."/>
            <person name="San Lucas F."/>
            <person name="Warren J."/>
            <person name="Zhang J."/>
            <person name="Zhao Z."/>
            <person name="Zhou C."/>
            <person name="Zhu D."/>
            <person name="Lee S."/>
            <person name="Bess C."/>
            <person name="Blankenburg K."/>
            <person name="Forbes L."/>
            <person name="Fu Q."/>
            <person name="Gubbala S."/>
            <person name="Hirani K."/>
            <person name="Jayaseelan J.C."/>
            <person name="Lara F."/>
            <person name="Munidasa M."/>
            <person name="Palculict T."/>
            <person name="Patil S."/>
            <person name="Pu L.-L."/>
            <person name="Saada N."/>
            <person name="Tang L."/>
            <person name="Weissenberger G."/>
            <person name="Zhu Y."/>
            <person name="Hemphill L."/>
            <person name="Shang Y."/>
            <person name="Youmans B."/>
            <person name="Ayvaz T."/>
            <person name="Ross M."/>
            <person name="Santibanez J."/>
            <person name="Aqrawi P."/>
            <person name="Gross S."/>
            <person name="Joshi V."/>
            <person name="Fowler G."/>
            <person name="Nazareth L."/>
            <person name="Reid J."/>
            <person name="Worley K."/>
            <person name="Petrosino J."/>
            <person name="Highlander S."/>
            <person name="Gibbs R."/>
        </authorList>
    </citation>
    <scope>NUCLEOTIDE SEQUENCE [LARGE SCALE GENOMIC DNA]</scope>
    <source>
        <strain evidence="1 2">DSM 3688</strain>
    </source>
</reference>
<evidence type="ECO:0000313" key="2">
    <source>
        <dbReference type="Proteomes" id="UP000007820"/>
    </source>
</evidence>
<protein>
    <submittedName>
        <fullName evidence="1">Uncharacterized protein</fullName>
    </submittedName>
</protein>
<dbReference type="AlphaFoldDB" id="F9D1I8"/>
<gene>
    <name evidence="1" type="ORF">HMPREF9136_0716</name>
</gene>
<evidence type="ECO:0000313" key="1">
    <source>
        <dbReference type="EMBL" id="EGQ16236.1"/>
    </source>
</evidence>
<name>F9D1I8_PREDD</name>
<dbReference type="EMBL" id="AFPW01000009">
    <property type="protein sequence ID" value="EGQ16236.1"/>
    <property type="molecule type" value="Genomic_DNA"/>
</dbReference>
<organism evidence="1 2">
    <name type="scientific">Prevotella dentalis (strain ATCC 49559 / DSM 3688 / JCM 13448 / NCTC 12043 / ES 2772)</name>
    <name type="common">Mitsuokella dentalis</name>
    <dbReference type="NCBI Taxonomy" id="908937"/>
    <lineage>
        <taxon>Bacteria</taxon>
        <taxon>Pseudomonadati</taxon>
        <taxon>Bacteroidota</taxon>
        <taxon>Bacteroidia</taxon>
        <taxon>Bacteroidales</taxon>
        <taxon>Prevotellaceae</taxon>
        <taxon>Prevotella</taxon>
    </lineage>
</organism>
<accession>F9D1I8</accession>